<comment type="caution">
    <text evidence="3">The sequence shown here is derived from an EMBL/GenBank/DDBJ whole genome shotgun (WGS) entry which is preliminary data.</text>
</comment>
<evidence type="ECO:0000256" key="1">
    <source>
        <dbReference type="PIRSR" id="PIRSR605019-1"/>
    </source>
</evidence>
<keyword evidence="1" id="KW-0862">Zinc</keyword>
<organism evidence="3 4">
    <name type="scientific">Campylobacter californiensis</name>
    <dbReference type="NCBI Taxonomy" id="1032243"/>
    <lineage>
        <taxon>Bacteria</taxon>
        <taxon>Pseudomonadati</taxon>
        <taxon>Campylobacterota</taxon>
        <taxon>Epsilonproteobacteria</taxon>
        <taxon>Campylobacterales</taxon>
        <taxon>Campylobacteraceae</taxon>
        <taxon>Campylobacter</taxon>
    </lineage>
</organism>
<feature type="binding site" evidence="1">
    <location>
        <position position="183"/>
    </location>
    <ligand>
        <name>Zn(2+)</name>
        <dbReference type="ChEBI" id="CHEBI:29105"/>
    </ligand>
</feature>
<feature type="transmembrane region" description="Helical" evidence="2">
    <location>
        <begin position="158"/>
        <end position="176"/>
    </location>
</feature>
<dbReference type="EMBL" id="JADBHS010000007">
    <property type="protein sequence ID" value="MBE2986402.1"/>
    <property type="molecule type" value="Genomic_DNA"/>
</dbReference>
<dbReference type="SUPFAM" id="SSF48150">
    <property type="entry name" value="DNA-glycosylase"/>
    <property type="match status" value="1"/>
</dbReference>
<dbReference type="Gene3D" id="1.10.340.30">
    <property type="entry name" value="Hypothetical protein, domain 2"/>
    <property type="match status" value="1"/>
</dbReference>
<reference evidence="3 4" key="1">
    <citation type="submission" date="2020-10" db="EMBL/GenBank/DDBJ databases">
        <title>Campylobacter californiensis sp. nov. isolated from cattle and feral swine in California.</title>
        <authorList>
            <person name="Miller W.G."/>
        </authorList>
    </citation>
    <scope>NUCLEOTIDE SEQUENCE [LARGE SCALE GENOMIC DNA]</scope>
    <source>
        <strain evidence="3 4">RM12919</strain>
    </source>
</reference>
<dbReference type="InterPro" id="IPR011257">
    <property type="entry name" value="DNA_glycosylase"/>
</dbReference>
<keyword evidence="2" id="KW-0472">Membrane</keyword>
<accession>A0ABD4JI24</accession>
<dbReference type="Proteomes" id="UP001318760">
    <property type="component" value="Unassembled WGS sequence"/>
</dbReference>
<keyword evidence="1" id="KW-0479">Metal-binding</keyword>
<dbReference type="InterPro" id="IPR052891">
    <property type="entry name" value="DNA-3mA_glycosylase"/>
</dbReference>
<feature type="binding site" evidence="1">
    <location>
        <position position="179"/>
    </location>
    <ligand>
        <name>Zn(2+)</name>
        <dbReference type="ChEBI" id="CHEBI:29105"/>
    </ligand>
</feature>
<proteinExistence type="predicted"/>
<dbReference type="PANTHER" id="PTHR30037:SF4">
    <property type="entry name" value="DNA-3-METHYLADENINE GLYCOSYLASE I"/>
    <property type="match status" value="1"/>
</dbReference>
<protein>
    <submittedName>
        <fullName evidence="3">DNA-3-methyladenine glycosylase I</fullName>
    </submittedName>
</protein>
<evidence type="ECO:0000313" key="3">
    <source>
        <dbReference type="EMBL" id="MBE2986402.1"/>
    </source>
</evidence>
<name>A0ABD4JI24_9BACT</name>
<feature type="binding site" evidence="1">
    <location>
        <position position="21"/>
    </location>
    <ligand>
        <name>Zn(2+)</name>
        <dbReference type="ChEBI" id="CHEBI:29105"/>
    </ligand>
</feature>
<gene>
    <name evidence="3" type="ORF">CCAL12919_04560</name>
</gene>
<keyword evidence="2" id="KW-0812">Transmembrane</keyword>
<keyword evidence="2" id="KW-1133">Transmembrane helix</keyword>
<sequence>MAEDKKRCEWCEKDDLYRAYHDNEWGEIVRDERLLFEFIVLEMMQAGLSWHTILKKREAMRVAFDDFKPEILAKYDEGKISELLQTEGIIKNRLKLNALSANAKAFLSIQSEFGSFFDYIWSFTNGVRIKNNLNEISQIPTRSELSDQISKDMKKRGFKFLGSVMVYSFLQAIGVINDHLSYCFKAKDNL</sequence>
<feature type="binding site" evidence="1">
    <location>
        <position position="8"/>
    </location>
    <ligand>
        <name>Zn(2+)</name>
        <dbReference type="ChEBI" id="CHEBI:29105"/>
    </ligand>
</feature>
<evidence type="ECO:0000313" key="4">
    <source>
        <dbReference type="Proteomes" id="UP001318760"/>
    </source>
</evidence>
<dbReference type="PANTHER" id="PTHR30037">
    <property type="entry name" value="DNA-3-METHYLADENINE GLYCOSYLASE 1"/>
    <property type="match status" value="1"/>
</dbReference>
<dbReference type="Pfam" id="PF03352">
    <property type="entry name" value="Adenine_glyco"/>
    <property type="match status" value="1"/>
</dbReference>
<evidence type="ECO:0000256" key="2">
    <source>
        <dbReference type="SAM" id="Phobius"/>
    </source>
</evidence>
<dbReference type="InterPro" id="IPR005019">
    <property type="entry name" value="Adenine_glyco"/>
</dbReference>
<dbReference type="AlphaFoldDB" id="A0ABD4JI24"/>